<organism evidence="2 3">
    <name type="scientific">Paenibacillus glycanilyticus</name>
    <dbReference type="NCBI Taxonomy" id="126569"/>
    <lineage>
        <taxon>Bacteria</taxon>
        <taxon>Bacillati</taxon>
        <taxon>Bacillota</taxon>
        <taxon>Bacilli</taxon>
        <taxon>Bacillales</taxon>
        <taxon>Paenibacillaceae</taxon>
        <taxon>Paenibacillus</taxon>
    </lineage>
</organism>
<dbReference type="Proteomes" id="UP001157114">
    <property type="component" value="Unassembled WGS sequence"/>
</dbReference>
<reference evidence="2 3" key="1">
    <citation type="submission" date="2023-03" db="EMBL/GenBank/DDBJ databases">
        <title>Draft genome sequence of the bacteria which degrade cell wall of Tricholomamatutake.</title>
        <authorList>
            <person name="Konishi Y."/>
            <person name="Fukuta Y."/>
            <person name="Shirasaka N."/>
        </authorList>
    </citation>
    <scope>NUCLEOTIDE SEQUENCE [LARGE SCALE GENOMIC DNA]</scope>
    <source>
        <strain evidence="3">mu1</strain>
    </source>
</reference>
<proteinExistence type="predicted"/>
<keyword evidence="1" id="KW-1133">Transmembrane helix</keyword>
<keyword evidence="1" id="KW-0812">Transmembrane</keyword>
<name>A0ABQ6GD52_9BACL</name>
<evidence type="ECO:0000313" key="2">
    <source>
        <dbReference type="EMBL" id="GLX68183.1"/>
    </source>
</evidence>
<keyword evidence="3" id="KW-1185">Reference proteome</keyword>
<feature type="transmembrane region" description="Helical" evidence="1">
    <location>
        <begin position="276"/>
        <end position="293"/>
    </location>
</feature>
<accession>A0ABQ6GD52</accession>
<keyword evidence="1" id="KW-0472">Membrane</keyword>
<evidence type="ECO:0000313" key="3">
    <source>
        <dbReference type="Proteomes" id="UP001157114"/>
    </source>
</evidence>
<evidence type="ECO:0000256" key="1">
    <source>
        <dbReference type="SAM" id="Phobius"/>
    </source>
</evidence>
<dbReference type="RefSeq" id="WP_284238932.1">
    <property type="nucleotide sequence ID" value="NZ_BSSQ01000011.1"/>
</dbReference>
<protein>
    <submittedName>
        <fullName evidence="2">Uncharacterized protein</fullName>
    </submittedName>
</protein>
<dbReference type="EMBL" id="BSSQ01000011">
    <property type="protein sequence ID" value="GLX68183.1"/>
    <property type="molecule type" value="Genomic_DNA"/>
</dbReference>
<gene>
    <name evidence="2" type="ORF">MU1_25280</name>
</gene>
<feature type="transmembrane region" description="Helical" evidence="1">
    <location>
        <begin position="246"/>
        <end position="264"/>
    </location>
</feature>
<sequence length="312" mass="36142">MISIKVYVHVRHWTFWYGVYGLDDKSWNDEITIYADPEMNQLLGYYDLMTGQGLNQLINGDDLDPVDDADYIKEIRSFLDGDSDIAYSYIYPRDKSDLVHQVNHFAPVNDNGHKPIYIRMWSKQAAAWDIEEIKKATKVLGHEFLHEEIDEIEIPDQPTYEETKRSYDEDFAPYMNMEPVPFNGVLVKRGKRMLQTMIFVYLIIEMFGAGQDLFTGELHLKHWGNVPFLISLILCRIAYSYRWAAYLLMLLLAVDLSGLTGYLLEQAGILNGLHASWIIAGALIVAIAAGMRLRSSDSFRTFMNFQRFRRLQ</sequence>
<comment type="caution">
    <text evidence="2">The sequence shown here is derived from an EMBL/GenBank/DDBJ whole genome shotgun (WGS) entry which is preliminary data.</text>
</comment>